<reference evidence="9 10" key="1">
    <citation type="journal article" date="2012" name="PLoS ONE">
        <title>Genome sequence and transcriptome analysis of the radioresistant bacterium Deinococcus gobiensis: insights into the extreme environmental adaptations.</title>
        <authorList>
            <person name="Yuan M."/>
            <person name="Chen M."/>
            <person name="Zhang W."/>
            <person name="Lu W."/>
            <person name="Wang J."/>
            <person name="Yang M."/>
            <person name="Zhao P."/>
            <person name="Tang R."/>
            <person name="Li X."/>
            <person name="Hao Y."/>
            <person name="Zhou Z."/>
            <person name="Zhan Y."/>
            <person name="Yu H."/>
            <person name="Teng C."/>
            <person name="Yan Y."/>
            <person name="Ping S."/>
            <person name="Wang Y."/>
            <person name="Lin M."/>
        </authorList>
    </citation>
    <scope>NUCLEOTIDE SEQUENCE [LARGE SCALE GENOMIC DNA]</scope>
    <source>
        <strain evidence="9 10">I-0</strain>
    </source>
</reference>
<evidence type="ECO:0000256" key="3">
    <source>
        <dbReference type="ARBA" id="ARBA00022729"/>
    </source>
</evidence>
<dbReference type="AlphaFoldDB" id="H8GWX7"/>
<dbReference type="Proteomes" id="UP000007575">
    <property type="component" value="Chromosome"/>
</dbReference>
<dbReference type="InterPro" id="IPR036779">
    <property type="entry name" value="LysM_dom_sf"/>
</dbReference>
<sequence>MDTFLALNGLPGPALRVGQVLILRETPPHTVQAGETLYSLARRYGVTVPALMTANGLGEGAVLEIGQSLRVPLPNTGKSVQAAAPLPAPQLALNVALPLPAPVAAVADMAPTPLPTAAAPAPLPTSGSWRDMALALLGTPYVYGGSSRSGLDCSGFVLQVFAPFGVRLPRQSADQARAGVAVEMADLQAGDLLFFDTEGRGRVTHVGIYLGDGTMANANSYKGKVAIDQFQTDRYWAPRYLGARRVMGALAASQP</sequence>
<dbReference type="GO" id="GO:0006508">
    <property type="term" value="P:proteolysis"/>
    <property type="evidence" value="ECO:0007669"/>
    <property type="project" value="UniProtKB-KW"/>
</dbReference>
<dbReference type="KEGG" id="dgo:DGo_CA1856"/>
<dbReference type="Gene3D" id="3.90.1720.10">
    <property type="entry name" value="endopeptidase domain like (from Nostoc punctiforme)"/>
    <property type="match status" value="1"/>
</dbReference>
<evidence type="ECO:0000256" key="6">
    <source>
        <dbReference type="ARBA" id="ARBA00022807"/>
    </source>
</evidence>
<dbReference type="EMBL" id="CP002191">
    <property type="protein sequence ID" value="AFD25783.1"/>
    <property type="molecule type" value="Genomic_DNA"/>
</dbReference>
<dbReference type="InterPro" id="IPR038765">
    <property type="entry name" value="Papain-like_cys_pep_sf"/>
</dbReference>
<dbReference type="Pfam" id="PF00877">
    <property type="entry name" value="NLPC_P60"/>
    <property type="match status" value="1"/>
</dbReference>
<dbReference type="PROSITE" id="PS51935">
    <property type="entry name" value="NLPC_P60"/>
    <property type="match status" value="1"/>
</dbReference>
<dbReference type="PROSITE" id="PS51782">
    <property type="entry name" value="LYSM"/>
    <property type="match status" value="1"/>
</dbReference>
<dbReference type="HOGENOM" id="CLU_016043_1_1_0"/>
<keyword evidence="10" id="KW-1185">Reference proteome</keyword>
<organism evidence="9 10">
    <name type="scientific">Deinococcus gobiensis (strain DSM 21396 / JCM 16679 / CGMCC 1.7299 / I-0)</name>
    <dbReference type="NCBI Taxonomy" id="745776"/>
    <lineage>
        <taxon>Bacteria</taxon>
        <taxon>Thermotogati</taxon>
        <taxon>Deinococcota</taxon>
        <taxon>Deinococci</taxon>
        <taxon>Deinococcales</taxon>
        <taxon>Deinococcaceae</taxon>
        <taxon>Deinococcus</taxon>
    </lineage>
</organism>
<dbReference type="Pfam" id="PF01476">
    <property type="entry name" value="LysM"/>
    <property type="match status" value="2"/>
</dbReference>
<gene>
    <name evidence="9" type="ordered locus">DGo_CA1856</name>
</gene>
<dbReference type="STRING" id="745776.DGo_CA1856"/>
<keyword evidence="4" id="KW-0677">Repeat</keyword>
<evidence type="ECO:0000259" key="8">
    <source>
        <dbReference type="PROSITE" id="PS51935"/>
    </source>
</evidence>
<dbReference type="CDD" id="cd00118">
    <property type="entry name" value="LysM"/>
    <property type="match status" value="1"/>
</dbReference>
<accession>H8GWX7</accession>
<evidence type="ECO:0000256" key="4">
    <source>
        <dbReference type="ARBA" id="ARBA00022737"/>
    </source>
</evidence>
<keyword evidence="5" id="KW-0378">Hydrolase</keyword>
<proteinExistence type="inferred from homology"/>
<dbReference type="InterPro" id="IPR052062">
    <property type="entry name" value="Murein_DD/LD_carboxypeptidase"/>
</dbReference>
<evidence type="ECO:0000313" key="10">
    <source>
        <dbReference type="Proteomes" id="UP000007575"/>
    </source>
</evidence>
<evidence type="ECO:0000256" key="1">
    <source>
        <dbReference type="ARBA" id="ARBA00007074"/>
    </source>
</evidence>
<dbReference type="PATRIC" id="fig|745776.4.peg.1906"/>
<dbReference type="PANTHER" id="PTHR47360">
    <property type="entry name" value="MUREIN DD-ENDOPEPTIDASE MEPS/MUREIN LD-CARBOXYPEPTIDASE"/>
    <property type="match status" value="1"/>
</dbReference>
<dbReference type="SUPFAM" id="SSF54106">
    <property type="entry name" value="LysM domain"/>
    <property type="match status" value="1"/>
</dbReference>
<evidence type="ECO:0000313" key="9">
    <source>
        <dbReference type="EMBL" id="AFD25783.1"/>
    </source>
</evidence>
<dbReference type="Gene3D" id="3.10.350.10">
    <property type="entry name" value="LysM domain"/>
    <property type="match status" value="1"/>
</dbReference>
<dbReference type="eggNOG" id="COG0791">
    <property type="taxonomic scope" value="Bacteria"/>
</dbReference>
<dbReference type="MEROPS" id="C40.004"/>
<evidence type="ECO:0000259" key="7">
    <source>
        <dbReference type="PROSITE" id="PS51782"/>
    </source>
</evidence>
<keyword evidence="2" id="KW-0645">Protease</keyword>
<evidence type="ECO:0000256" key="5">
    <source>
        <dbReference type="ARBA" id="ARBA00022801"/>
    </source>
</evidence>
<keyword evidence="3" id="KW-0732">Signal</keyword>
<dbReference type="PANTHER" id="PTHR47360:SF1">
    <property type="entry name" value="ENDOPEPTIDASE NLPC-RELATED"/>
    <property type="match status" value="1"/>
</dbReference>
<dbReference type="InterPro" id="IPR000064">
    <property type="entry name" value="NLP_P60_dom"/>
</dbReference>
<protein>
    <submittedName>
        <fullName evidence="9">NLP/P60 protein</fullName>
    </submittedName>
</protein>
<evidence type="ECO:0000256" key="2">
    <source>
        <dbReference type="ARBA" id="ARBA00022670"/>
    </source>
</evidence>
<dbReference type="SUPFAM" id="SSF54001">
    <property type="entry name" value="Cysteine proteinases"/>
    <property type="match status" value="1"/>
</dbReference>
<name>H8GWX7_DEIGI</name>
<keyword evidence="6" id="KW-0788">Thiol protease</keyword>
<feature type="domain" description="LysM" evidence="7">
    <location>
        <begin position="27"/>
        <end position="71"/>
    </location>
</feature>
<dbReference type="GO" id="GO:0008234">
    <property type="term" value="F:cysteine-type peptidase activity"/>
    <property type="evidence" value="ECO:0007669"/>
    <property type="project" value="UniProtKB-KW"/>
</dbReference>
<comment type="similarity">
    <text evidence="1">Belongs to the peptidase C40 family.</text>
</comment>
<feature type="domain" description="NlpC/P60" evidence="8">
    <location>
        <begin position="123"/>
        <end position="247"/>
    </location>
</feature>
<dbReference type="InterPro" id="IPR018392">
    <property type="entry name" value="LysM"/>
</dbReference>
<dbReference type="SMART" id="SM00257">
    <property type="entry name" value="LysM"/>
    <property type="match status" value="1"/>
</dbReference>